<dbReference type="RefSeq" id="WP_160625293.1">
    <property type="nucleotide sequence ID" value="NZ_WUUQ01000002.1"/>
</dbReference>
<dbReference type="GO" id="GO:0071555">
    <property type="term" value="P:cell wall organization"/>
    <property type="evidence" value="ECO:0007669"/>
    <property type="project" value="UniProtKB-KW"/>
</dbReference>
<evidence type="ECO:0000256" key="15">
    <source>
        <dbReference type="SAM" id="Phobius"/>
    </source>
</evidence>
<dbReference type="SUPFAM" id="SSF53955">
    <property type="entry name" value="Lysozyme-like"/>
    <property type="match status" value="1"/>
</dbReference>
<dbReference type="Pfam" id="PF00905">
    <property type="entry name" value="Transpeptidase"/>
    <property type="match status" value="1"/>
</dbReference>
<keyword evidence="6" id="KW-0808">Transferase</keyword>
<accession>A0A6N8UAY0</accession>
<dbReference type="InterPro" id="IPR001264">
    <property type="entry name" value="Glyco_trans_51"/>
</dbReference>
<dbReference type="GO" id="GO:0006508">
    <property type="term" value="P:proteolysis"/>
    <property type="evidence" value="ECO:0007669"/>
    <property type="project" value="UniProtKB-KW"/>
</dbReference>
<organism evidence="18 19">
    <name type="scientific">Copranaerobaculum intestinale</name>
    <dbReference type="NCBI Taxonomy" id="2692629"/>
    <lineage>
        <taxon>Bacteria</taxon>
        <taxon>Bacillati</taxon>
        <taxon>Bacillota</taxon>
        <taxon>Erysipelotrichia</taxon>
        <taxon>Erysipelotrichales</taxon>
        <taxon>Erysipelotrichaceae</taxon>
        <taxon>Copranaerobaculum</taxon>
    </lineage>
</organism>
<dbReference type="EMBL" id="WUUQ01000002">
    <property type="protein sequence ID" value="MXQ73893.1"/>
    <property type="molecule type" value="Genomic_DNA"/>
</dbReference>
<dbReference type="Gene3D" id="1.10.3810.10">
    <property type="entry name" value="Biosynthetic peptidoglycan transglycosylase-like"/>
    <property type="match status" value="1"/>
</dbReference>
<evidence type="ECO:0000259" key="16">
    <source>
        <dbReference type="Pfam" id="PF00905"/>
    </source>
</evidence>
<reference evidence="18 19" key="1">
    <citation type="submission" date="2019-12" db="EMBL/GenBank/DDBJ databases">
        <authorList>
            <person name="Yang R."/>
        </authorList>
    </citation>
    <scope>NUCLEOTIDE SEQUENCE [LARGE SCALE GENOMIC DNA]</scope>
    <source>
        <strain evidence="18 19">DONG20-135</strain>
    </source>
</reference>
<protein>
    <submittedName>
        <fullName evidence="18">Penicillin-binding protein</fullName>
    </submittedName>
</protein>
<feature type="region of interest" description="Disordered" evidence="14">
    <location>
        <begin position="854"/>
        <end position="880"/>
    </location>
</feature>
<keyword evidence="7" id="KW-0378">Hydrolase</keyword>
<evidence type="ECO:0000256" key="2">
    <source>
        <dbReference type="ARBA" id="ARBA00007739"/>
    </source>
</evidence>
<keyword evidence="15" id="KW-1133">Transmembrane helix</keyword>
<reference evidence="18 19" key="2">
    <citation type="submission" date="2020-01" db="EMBL/GenBank/DDBJ databases">
        <title>Clostridiaceae sp. nov. isolated from the gut of human by culturomics.</title>
        <authorList>
            <person name="Chang Y."/>
        </authorList>
    </citation>
    <scope>NUCLEOTIDE SEQUENCE [LARGE SCALE GENOMIC DNA]</scope>
    <source>
        <strain evidence="18 19">DONG20-135</strain>
    </source>
</reference>
<dbReference type="GO" id="GO:0008955">
    <property type="term" value="F:peptidoglycan glycosyltransferase activity"/>
    <property type="evidence" value="ECO:0007669"/>
    <property type="project" value="UniProtKB-EC"/>
</dbReference>
<keyword evidence="19" id="KW-1185">Reference proteome</keyword>
<dbReference type="GO" id="GO:0009252">
    <property type="term" value="P:peptidoglycan biosynthetic process"/>
    <property type="evidence" value="ECO:0007669"/>
    <property type="project" value="UniProtKB-UniPathway"/>
</dbReference>
<feature type="domain" description="Penicillin-binding protein transpeptidase" evidence="16">
    <location>
        <begin position="367"/>
        <end position="627"/>
    </location>
</feature>
<keyword evidence="10" id="KW-0511">Multifunctional enzyme</keyword>
<keyword evidence="15" id="KW-0812">Transmembrane</keyword>
<dbReference type="AlphaFoldDB" id="A0A6N8UAY0"/>
<keyword evidence="11" id="KW-0961">Cell wall biogenesis/degradation</keyword>
<dbReference type="FunFam" id="1.10.3810.10:FF:000001">
    <property type="entry name" value="Penicillin-binding protein 1A"/>
    <property type="match status" value="1"/>
</dbReference>
<dbReference type="UniPathway" id="UPA00219"/>
<sequence length="895" mass="99120">MNDKKKIKNDKTKAPRKRMSKRRILNSVVIVFLSLVLIGGVTTFFILNQVINDAPALDASSLKSGEATQLYDKDGKAFTSLGNENRKNIKYEDLPQSVIDAFLSIEDSRFFEHNGFDLPRFMKAAMENLSAGNLGQGGSTLTMQLIDNAIMTKLEKTDPATSSIKKIERKIQEIWLSLKLEKDSSKQEIMVDYLNKVNFGNAARGIQRGAEYYFGKDVQDLTLSESAFLAGVINAPNTYNPYKSAVYNYTTKDWTDHYQLAEQRRNQTLKLMNYHGFITDEEYKLAKSTKLAFQLNGEKTFNTDPYQGYIDTVQKEVLELTNGKVDINTGGYKVYTGMDLGAQELADSILNGTADINYPDDSYFQTGFTLMNNQTGEIIAVGAGRNYTGDERTNYANDMRQPGSSIKPLLDYAPTFDYLGWATSMTLEDTPMTYRGTNIPLYNYSRTNVGDVTMGDAVAHSLNTTAMQSLEELVDKVGVEKMQQLMIDMGFDKDIVKDFDLGYSIGGSNMQTTTKQMAGAYSIFANGGKYITPHTVRKVVDTKTGKVVAETDYANKTKQVISGDAAFMMSDLLKNAVDGNWNNLLQILRSNYPVYAKSGTSDWGTEGSVYGIPTAAMKDKWICAYTSNYTIATWAGYENKVSDPASINYVTDAVMNMNVPGQISHKMLDYMSTQTNLSAIQQPSTVTKITHIKGLYPYTAAPEGTPSDMLITGYIRSKFAKLASAPSADQLSAPSSFTAKLTDSTSDTLELKFAAYPDADKLKEGSHTKTFTRNGIKWSGHAFYDPTDLFGRVMYKVDVTIDGSKVGTYSFDKESATQTIPIPAGKTAKVCGYYGYKNTTNGQSSSVCVNVTRDADTEEPDPTPDPDPNPNPDDNTNQNGKTLYNVFTYLYKRIS</sequence>
<evidence type="ECO:0000313" key="18">
    <source>
        <dbReference type="EMBL" id="MXQ73893.1"/>
    </source>
</evidence>
<evidence type="ECO:0000256" key="11">
    <source>
        <dbReference type="ARBA" id="ARBA00023316"/>
    </source>
</evidence>
<dbReference type="GO" id="GO:0030288">
    <property type="term" value="C:outer membrane-bounded periplasmic space"/>
    <property type="evidence" value="ECO:0007669"/>
    <property type="project" value="TreeGrafter"/>
</dbReference>
<comment type="catalytic activity">
    <reaction evidence="13">
        <text>[GlcNAc-(1-&gt;4)-Mur2Ac(oyl-L-Ala-gamma-D-Glu-L-Lys-D-Ala-D-Ala)](n)-di-trans,octa-cis-undecaprenyl diphosphate + beta-D-GlcNAc-(1-&gt;4)-Mur2Ac(oyl-L-Ala-gamma-D-Glu-L-Lys-D-Ala-D-Ala)-di-trans,octa-cis-undecaprenyl diphosphate = [GlcNAc-(1-&gt;4)-Mur2Ac(oyl-L-Ala-gamma-D-Glu-L-Lys-D-Ala-D-Ala)](n+1)-di-trans,octa-cis-undecaprenyl diphosphate + di-trans,octa-cis-undecaprenyl diphosphate + H(+)</text>
        <dbReference type="Rhea" id="RHEA:23708"/>
        <dbReference type="Rhea" id="RHEA-COMP:9602"/>
        <dbReference type="Rhea" id="RHEA-COMP:9603"/>
        <dbReference type="ChEBI" id="CHEBI:15378"/>
        <dbReference type="ChEBI" id="CHEBI:58405"/>
        <dbReference type="ChEBI" id="CHEBI:60033"/>
        <dbReference type="ChEBI" id="CHEBI:78435"/>
        <dbReference type="EC" id="2.4.99.28"/>
    </reaction>
</comment>
<feature type="transmembrane region" description="Helical" evidence="15">
    <location>
        <begin position="24"/>
        <end position="47"/>
    </location>
</feature>
<evidence type="ECO:0000256" key="13">
    <source>
        <dbReference type="ARBA" id="ARBA00049902"/>
    </source>
</evidence>
<comment type="similarity">
    <text evidence="2">In the N-terminal section; belongs to the glycosyltransferase 51 family.</text>
</comment>
<keyword evidence="8" id="KW-0133">Cell shape</keyword>
<dbReference type="Pfam" id="PF00912">
    <property type="entry name" value="Transgly"/>
    <property type="match status" value="1"/>
</dbReference>
<dbReference type="GO" id="GO:0009002">
    <property type="term" value="F:serine-type D-Ala-D-Ala carboxypeptidase activity"/>
    <property type="evidence" value="ECO:0007669"/>
    <property type="project" value="UniProtKB-EC"/>
</dbReference>
<dbReference type="InterPro" id="IPR050396">
    <property type="entry name" value="Glycosyltr_51/Transpeptidase"/>
</dbReference>
<keyword evidence="4" id="KW-0645">Protease</keyword>
<dbReference type="InterPro" id="IPR001460">
    <property type="entry name" value="PCN-bd_Tpept"/>
</dbReference>
<dbReference type="SUPFAM" id="SSF56601">
    <property type="entry name" value="beta-lactamase/transpeptidase-like"/>
    <property type="match status" value="1"/>
</dbReference>
<evidence type="ECO:0000256" key="4">
    <source>
        <dbReference type="ARBA" id="ARBA00022670"/>
    </source>
</evidence>
<evidence type="ECO:0000256" key="3">
    <source>
        <dbReference type="ARBA" id="ARBA00022645"/>
    </source>
</evidence>
<comment type="catalytic activity">
    <reaction evidence="12">
        <text>Preferential cleavage: (Ac)2-L-Lys-D-Ala-|-D-Ala. Also transpeptidation of peptidyl-alanyl moieties that are N-acyl substituents of D-alanine.</text>
        <dbReference type="EC" id="3.4.16.4"/>
    </reaction>
</comment>
<evidence type="ECO:0000256" key="10">
    <source>
        <dbReference type="ARBA" id="ARBA00023268"/>
    </source>
</evidence>
<dbReference type="InterPro" id="IPR012338">
    <property type="entry name" value="Beta-lactam/transpept-like"/>
</dbReference>
<dbReference type="GO" id="GO:0008360">
    <property type="term" value="P:regulation of cell shape"/>
    <property type="evidence" value="ECO:0007669"/>
    <property type="project" value="UniProtKB-KW"/>
</dbReference>
<dbReference type="GO" id="GO:0008658">
    <property type="term" value="F:penicillin binding"/>
    <property type="evidence" value="ECO:0007669"/>
    <property type="project" value="InterPro"/>
</dbReference>
<evidence type="ECO:0000313" key="19">
    <source>
        <dbReference type="Proteomes" id="UP000434036"/>
    </source>
</evidence>
<evidence type="ECO:0000259" key="17">
    <source>
        <dbReference type="Pfam" id="PF00912"/>
    </source>
</evidence>
<name>A0A6N8UAY0_9FIRM</name>
<dbReference type="PANTHER" id="PTHR32282">
    <property type="entry name" value="BINDING PROTEIN TRANSPEPTIDASE, PUTATIVE-RELATED"/>
    <property type="match status" value="1"/>
</dbReference>
<feature type="domain" description="Glycosyl transferase family 51" evidence="17">
    <location>
        <begin position="75"/>
        <end position="272"/>
    </location>
</feature>
<evidence type="ECO:0000256" key="7">
    <source>
        <dbReference type="ARBA" id="ARBA00022801"/>
    </source>
</evidence>
<gene>
    <name evidence="18" type="ORF">GSF08_08065</name>
</gene>
<keyword evidence="3" id="KW-0121">Carboxypeptidase</keyword>
<keyword evidence="15" id="KW-0472">Membrane</keyword>
<comment type="similarity">
    <text evidence="1">In the C-terminal section; belongs to the transpeptidase family.</text>
</comment>
<dbReference type="PANTHER" id="PTHR32282:SF29">
    <property type="entry name" value="PENICILLIN-BINDING PROTEIN 1A"/>
    <property type="match status" value="1"/>
</dbReference>
<evidence type="ECO:0000256" key="8">
    <source>
        <dbReference type="ARBA" id="ARBA00022960"/>
    </source>
</evidence>
<evidence type="ECO:0000256" key="14">
    <source>
        <dbReference type="SAM" id="MobiDB-lite"/>
    </source>
</evidence>
<evidence type="ECO:0000256" key="6">
    <source>
        <dbReference type="ARBA" id="ARBA00022679"/>
    </source>
</evidence>
<dbReference type="Gene3D" id="3.40.710.10">
    <property type="entry name" value="DD-peptidase/beta-lactamase superfamily"/>
    <property type="match status" value="1"/>
</dbReference>
<dbReference type="InterPro" id="IPR036950">
    <property type="entry name" value="PBP_transglycosylase"/>
</dbReference>
<comment type="caution">
    <text evidence="18">The sequence shown here is derived from an EMBL/GenBank/DDBJ whole genome shotgun (WGS) entry which is preliminary data.</text>
</comment>
<evidence type="ECO:0000256" key="9">
    <source>
        <dbReference type="ARBA" id="ARBA00022984"/>
    </source>
</evidence>
<keyword evidence="9" id="KW-0573">Peptidoglycan synthesis</keyword>
<dbReference type="Proteomes" id="UP000434036">
    <property type="component" value="Unassembled WGS sequence"/>
</dbReference>
<proteinExistence type="inferred from homology"/>
<dbReference type="InterPro" id="IPR023346">
    <property type="entry name" value="Lysozyme-like_dom_sf"/>
</dbReference>
<evidence type="ECO:0000256" key="12">
    <source>
        <dbReference type="ARBA" id="ARBA00034000"/>
    </source>
</evidence>
<keyword evidence="5" id="KW-0328">Glycosyltransferase</keyword>
<evidence type="ECO:0000256" key="5">
    <source>
        <dbReference type="ARBA" id="ARBA00022676"/>
    </source>
</evidence>
<evidence type="ECO:0000256" key="1">
    <source>
        <dbReference type="ARBA" id="ARBA00007090"/>
    </source>
</evidence>